<dbReference type="RefSeq" id="WP_232189041.1">
    <property type="nucleotide sequence ID" value="NZ_JAIOAP010000017.1"/>
</dbReference>
<evidence type="ECO:0000256" key="1">
    <source>
        <dbReference type="ARBA" id="ARBA00006484"/>
    </source>
</evidence>
<proteinExistence type="inferred from homology"/>
<dbReference type="PRINTS" id="PR00081">
    <property type="entry name" value="GDHRDH"/>
</dbReference>
<evidence type="ECO:0000313" key="3">
    <source>
        <dbReference type="EMBL" id="MEQ4485973.1"/>
    </source>
</evidence>
<protein>
    <submittedName>
        <fullName evidence="3">SDR family oxidoreductase</fullName>
        <ecNumber evidence="3">1.-.-.-</ecNumber>
    </submittedName>
</protein>
<sequence length="252" mass="27204">MDPLLRKVLLITGALGQLGQAATKMFLEKGAVVVANDIGDVDQSREMKLLLQEYGENRLIFVRSDVTREADSALLAKEIESKFGRLDGYFHNVCTAIHKPVLEQTLAEWELVITGTLTSAFIVCKSMLPLLIRSGGGSIVNTSSIISQIPAAYNAAYGAAKAGVNQFTKIVAHDYATSKIRANAILPGIFFAQNKISELSNDTLQLIHDNSLLERCGTAEEIAEMAAFLLSDAASYITGALIPVDGGYHMKN</sequence>
<gene>
    <name evidence="3" type="ORF">QJS35_26695</name>
</gene>
<keyword evidence="2 3" id="KW-0560">Oxidoreductase</keyword>
<dbReference type="EMBL" id="JASKHM010000018">
    <property type="protein sequence ID" value="MEQ4485973.1"/>
    <property type="molecule type" value="Genomic_DNA"/>
</dbReference>
<dbReference type="Pfam" id="PF13561">
    <property type="entry name" value="adh_short_C2"/>
    <property type="match status" value="1"/>
</dbReference>
<dbReference type="EC" id="1.-.-.-" evidence="3"/>
<name>A0ABV1L131_9BACL</name>
<dbReference type="InterPro" id="IPR020904">
    <property type="entry name" value="Sc_DH/Rdtase_CS"/>
</dbReference>
<dbReference type="CDD" id="cd05233">
    <property type="entry name" value="SDR_c"/>
    <property type="match status" value="1"/>
</dbReference>
<dbReference type="Gene3D" id="3.40.50.720">
    <property type="entry name" value="NAD(P)-binding Rossmann-like Domain"/>
    <property type="match status" value="1"/>
</dbReference>
<organism evidence="3 4">
    <name type="scientific">Cohnella silvisoli</name>
    <dbReference type="NCBI Taxonomy" id="2873699"/>
    <lineage>
        <taxon>Bacteria</taxon>
        <taxon>Bacillati</taxon>
        <taxon>Bacillota</taxon>
        <taxon>Bacilli</taxon>
        <taxon>Bacillales</taxon>
        <taxon>Paenibacillaceae</taxon>
        <taxon>Cohnella</taxon>
    </lineage>
</organism>
<dbReference type="InterPro" id="IPR036291">
    <property type="entry name" value="NAD(P)-bd_dom_sf"/>
</dbReference>
<reference evidence="3 4" key="1">
    <citation type="journal article" date="2023" name="Genome Announc.">
        <title>Pan-Genome Analyses of the Genus Cohnella and Proposal of the Novel Species Cohnella silvisoli sp. nov., Isolated from Forest Soil.</title>
        <authorList>
            <person name="Wang C."/>
            <person name="Mao L."/>
            <person name="Bao G."/>
            <person name="Zhu H."/>
        </authorList>
    </citation>
    <scope>NUCLEOTIDE SEQUENCE [LARGE SCALE GENOMIC DNA]</scope>
    <source>
        <strain evidence="3 4">NL03-T5-1</strain>
    </source>
</reference>
<evidence type="ECO:0000313" key="4">
    <source>
        <dbReference type="Proteomes" id="UP001493487"/>
    </source>
</evidence>
<dbReference type="PANTHER" id="PTHR24321">
    <property type="entry name" value="DEHYDROGENASES, SHORT CHAIN"/>
    <property type="match status" value="1"/>
</dbReference>
<dbReference type="InterPro" id="IPR002347">
    <property type="entry name" value="SDR_fam"/>
</dbReference>
<comment type="caution">
    <text evidence="3">The sequence shown here is derived from an EMBL/GenBank/DDBJ whole genome shotgun (WGS) entry which is preliminary data.</text>
</comment>
<dbReference type="PROSITE" id="PS00061">
    <property type="entry name" value="ADH_SHORT"/>
    <property type="match status" value="1"/>
</dbReference>
<dbReference type="PRINTS" id="PR00080">
    <property type="entry name" value="SDRFAMILY"/>
</dbReference>
<dbReference type="Proteomes" id="UP001493487">
    <property type="component" value="Unassembled WGS sequence"/>
</dbReference>
<comment type="similarity">
    <text evidence="1">Belongs to the short-chain dehydrogenases/reductases (SDR) family.</text>
</comment>
<accession>A0ABV1L131</accession>
<dbReference type="GO" id="GO:0016491">
    <property type="term" value="F:oxidoreductase activity"/>
    <property type="evidence" value="ECO:0007669"/>
    <property type="project" value="UniProtKB-KW"/>
</dbReference>
<keyword evidence="4" id="KW-1185">Reference proteome</keyword>
<dbReference type="SUPFAM" id="SSF51735">
    <property type="entry name" value="NAD(P)-binding Rossmann-fold domains"/>
    <property type="match status" value="1"/>
</dbReference>
<dbReference type="PANTHER" id="PTHR24321:SF8">
    <property type="entry name" value="ESTRADIOL 17-BETA-DEHYDROGENASE 8-RELATED"/>
    <property type="match status" value="1"/>
</dbReference>
<evidence type="ECO:0000256" key="2">
    <source>
        <dbReference type="ARBA" id="ARBA00023002"/>
    </source>
</evidence>